<feature type="signal peptide" evidence="1">
    <location>
        <begin position="1"/>
        <end position="21"/>
    </location>
</feature>
<protein>
    <recommendedName>
        <fullName evidence="4">Outer membrane protein beta-barrel domain-containing protein</fullName>
    </recommendedName>
</protein>
<dbReference type="AlphaFoldDB" id="A0A1X7IXS9"/>
<evidence type="ECO:0000256" key="1">
    <source>
        <dbReference type="SAM" id="SignalP"/>
    </source>
</evidence>
<sequence length="189" mass="21067">MSARISLFIAFSLFFLNASKAQISYSVLQVGGNLGFANEGYKGAFSGFTGHFIFGKNFQERAYLGLGIGNEIFKGDYRTNDPHAADQLTMKYDYSVFPIFVDGRLPFGEVGQGDSKIGVLANAGYAPAIGQRYDKGFLFKGGFFYLWDNPRGVDFTASLMYGYQQLTKNFYQKDFQHQHIALSVGIMLK</sequence>
<organism evidence="2 3">
    <name type="scientific">Sphingobacterium psychroaquaticum</name>
    <dbReference type="NCBI Taxonomy" id="561061"/>
    <lineage>
        <taxon>Bacteria</taxon>
        <taxon>Pseudomonadati</taxon>
        <taxon>Bacteroidota</taxon>
        <taxon>Sphingobacteriia</taxon>
        <taxon>Sphingobacteriales</taxon>
        <taxon>Sphingobacteriaceae</taxon>
        <taxon>Sphingobacterium</taxon>
    </lineage>
</organism>
<accession>A0A1X7IXS9</accession>
<evidence type="ECO:0008006" key="4">
    <source>
        <dbReference type="Google" id="ProtNLM"/>
    </source>
</evidence>
<proteinExistence type="predicted"/>
<dbReference type="STRING" id="561061.SAMN05660862_1162"/>
<keyword evidence="3" id="KW-1185">Reference proteome</keyword>
<dbReference type="EMBL" id="FXAU01000002">
    <property type="protein sequence ID" value="SMG19749.1"/>
    <property type="molecule type" value="Genomic_DNA"/>
</dbReference>
<dbReference type="OrthoDB" id="791876at2"/>
<dbReference type="RefSeq" id="WP_085472035.1">
    <property type="nucleotide sequence ID" value="NZ_FXAU01000002.1"/>
</dbReference>
<reference evidence="2 3" key="1">
    <citation type="submission" date="2017-04" db="EMBL/GenBank/DDBJ databases">
        <authorList>
            <person name="Afonso C.L."/>
            <person name="Miller P.J."/>
            <person name="Scott M.A."/>
            <person name="Spackman E."/>
            <person name="Goraichik I."/>
            <person name="Dimitrov K.M."/>
            <person name="Suarez D.L."/>
            <person name="Swayne D.E."/>
        </authorList>
    </citation>
    <scope>NUCLEOTIDE SEQUENCE [LARGE SCALE GENOMIC DNA]</scope>
    <source>
        <strain evidence="2 3">DSM 22418</strain>
    </source>
</reference>
<dbReference type="Proteomes" id="UP000192980">
    <property type="component" value="Unassembled WGS sequence"/>
</dbReference>
<evidence type="ECO:0000313" key="2">
    <source>
        <dbReference type="EMBL" id="SMG19749.1"/>
    </source>
</evidence>
<keyword evidence="1" id="KW-0732">Signal</keyword>
<name>A0A1X7IXS9_9SPHI</name>
<gene>
    <name evidence="2" type="ORF">SAMN05660862_1162</name>
</gene>
<evidence type="ECO:0000313" key="3">
    <source>
        <dbReference type="Proteomes" id="UP000192980"/>
    </source>
</evidence>
<feature type="chain" id="PRO_5012869292" description="Outer membrane protein beta-barrel domain-containing protein" evidence="1">
    <location>
        <begin position="22"/>
        <end position="189"/>
    </location>
</feature>